<organism evidence="3 4">
    <name type="scientific">Candidatus Erysipelatoclostridium merdavium</name>
    <dbReference type="NCBI Taxonomy" id="2838566"/>
    <lineage>
        <taxon>Bacteria</taxon>
        <taxon>Bacillati</taxon>
        <taxon>Bacillota</taxon>
        <taxon>Erysipelotrichia</taxon>
        <taxon>Erysipelotrichales</taxon>
        <taxon>Erysipelotrichales incertae sedis</taxon>
    </lineage>
</organism>
<dbReference type="GO" id="GO:0016491">
    <property type="term" value="F:oxidoreductase activity"/>
    <property type="evidence" value="ECO:0007669"/>
    <property type="project" value="UniProtKB-KW"/>
</dbReference>
<name>A0A9D2BMT6_9FIRM</name>
<gene>
    <name evidence="3" type="ORF">H9980_03290</name>
</gene>
<accession>A0A9D2BMT6</accession>
<dbReference type="InterPro" id="IPR036812">
    <property type="entry name" value="NAD(P)_OxRdtase_dom_sf"/>
</dbReference>
<evidence type="ECO:0000313" key="3">
    <source>
        <dbReference type="EMBL" id="HIX80984.1"/>
    </source>
</evidence>
<dbReference type="PANTHER" id="PTHR43625">
    <property type="entry name" value="AFLATOXIN B1 ALDEHYDE REDUCTASE"/>
    <property type="match status" value="1"/>
</dbReference>
<reference evidence="3" key="2">
    <citation type="submission" date="2021-04" db="EMBL/GenBank/DDBJ databases">
        <authorList>
            <person name="Gilroy R."/>
        </authorList>
    </citation>
    <scope>NUCLEOTIDE SEQUENCE</scope>
    <source>
        <strain evidence="3">ChiGjej1B1-14440</strain>
    </source>
</reference>
<dbReference type="Proteomes" id="UP000886724">
    <property type="component" value="Unassembled WGS sequence"/>
</dbReference>
<dbReference type="GO" id="GO:0005737">
    <property type="term" value="C:cytoplasm"/>
    <property type="evidence" value="ECO:0007669"/>
    <property type="project" value="TreeGrafter"/>
</dbReference>
<dbReference type="PANTHER" id="PTHR43625:SF77">
    <property type="entry name" value="ALDO-KETO REDUCTASE"/>
    <property type="match status" value="1"/>
</dbReference>
<dbReference type="SUPFAM" id="SSF51430">
    <property type="entry name" value="NAD(P)-linked oxidoreductase"/>
    <property type="match status" value="1"/>
</dbReference>
<dbReference type="Pfam" id="PF00248">
    <property type="entry name" value="Aldo_ket_red"/>
    <property type="match status" value="1"/>
</dbReference>
<dbReference type="AlphaFoldDB" id="A0A9D2BMT6"/>
<dbReference type="InterPro" id="IPR023210">
    <property type="entry name" value="NADP_OxRdtase_dom"/>
</dbReference>
<evidence type="ECO:0000313" key="4">
    <source>
        <dbReference type="Proteomes" id="UP000886724"/>
    </source>
</evidence>
<evidence type="ECO:0000256" key="1">
    <source>
        <dbReference type="ARBA" id="ARBA00023002"/>
    </source>
</evidence>
<comment type="caution">
    <text evidence="3">The sequence shown here is derived from an EMBL/GenBank/DDBJ whole genome shotgun (WGS) entry which is preliminary data.</text>
</comment>
<protein>
    <submittedName>
        <fullName evidence="3">Aldo/keto reductase</fullName>
    </submittedName>
</protein>
<dbReference type="CDD" id="cd19078">
    <property type="entry name" value="AKR_AKR13C1_2"/>
    <property type="match status" value="1"/>
</dbReference>
<keyword evidence="1" id="KW-0560">Oxidoreductase</keyword>
<reference evidence="3" key="1">
    <citation type="journal article" date="2021" name="PeerJ">
        <title>Extensive microbial diversity within the chicken gut microbiome revealed by metagenomics and culture.</title>
        <authorList>
            <person name="Gilroy R."/>
            <person name="Ravi A."/>
            <person name="Getino M."/>
            <person name="Pursley I."/>
            <person name="Horton D.L."/>
            <person name="Alikhan N.F."/>
            <person name="Baker D."/>
            <person name="Gharbi K."/>
            <person name="Hall N."/>
            <person name="Watson M."/>
            <person name="Adriaenssens E.M."/>
            <person name="Foster-Nyarko E."/>
            <person name="Jarju S."/>
            <person name="Secka A."/>
            <person name="Antonio M."/>
            <person name="Oren A."/>
            <person name="Chaudhuri R.R."/>
            <person name="La Ragione R."/>
            <person name="Hildebrand F."/>
            <person name="Pallen M.J."/>
        </authorList>
    </citation>
    <scope>NUCLEOTIDE SEQUENCE</scope>
    <source>
        <strain evidence="3">ChiGjej1B1-14440</strain>
    </source>
</reference>
<dbReference type="EMBL" id="DXET01000081">
    <property type="protein sequence ID" value="HIX80984.1"/>
    <property type="molecule type" value="Genomic_DNA"/>
</dbReference>
<dbReference type="Gene3D" id="3.20.20.100">
    <property type="entry name" value="NADP-dependent oxidoreductase domain"/>
    <property type="match status" value="1"/>
</dbReference>
<proteinExistence type="predicted"/>
<feature type="domain" description="NADP-dependent oxidoreductase" evidence="2">
    <location>
        <begin position="15"/>
        <end position="314"/>
    </location>
</feature>
<dbReference type="InterPro" id="IPR050791">
    <property type="entry name" value="Aldo-Keto_reductase"/>
</dbReference>
<evidence type="ECO:0000259" key="2">
    <source>
        <dbReference type="Pfam" id="PF00248"/>
    </source>
</evidence>
<sequence>METKILGKDFKVSAIGLGCMGMTHGFGDASNQKEMIEVIRKAYQEGITMFDTAECYQGIDGKGNKLYNEDLLGEALSIYPRDSYQIATKCGIKVVNGQQVLDARPEVIRDSLANSLKRSKTDYVDLYYLHRVDPNTPIEVVAKTMKELMAEGKIKHWGLSEAGNETIKKAHAICPLTVVESEYSMMFRNPERNGLLKTLEELNIGFVPFAPLGKGFLTGTVDVNQRFPANDTRSKQPRFKPENMKTNQVLLDLIKSIAAKKNAAPAQIALAWVMAKAPWIVPIPGSRKLSRIKENIEATNIKLTAQELMEINEMLDKMELKAERWDPDSPNAKRVGK</sequence>